<dbReference type="InterPro" id="IPR050312">
    <property type="entry name" value="IolE/XylAMocC-like"/>
</dbReference>
<evidence type="ECO:0000313" key="3">
    <source>
        <dbReference type="Proteomes" id="UP001190465"/>
    </source>
</evidence>
<dbReference type="Gene3D" id="3.20.20.150">
    <property type="entry name" value="Divalent-metal-dependent TIM barrel enzymes"/>
    <property type="match status" value="1"/>
</dbReference>
<name>A0ABM9M2V8_9MYCO</name>
<dbReference type="SUPFAM" id="SSF51658">
    <property type="entry name" value="Xylose isomerase-like"/>
    <property type="match status" value="1"/>
</dbReference>
<feature type="domain" description="Xylose isomerase-like TIM barrel" evidence="1">
    <location>
        <begin position="37"/>
        <end position="248"/>
    </location>
</feature>
<sequence>MGLHQVAFLEEGTPAFLDHCARIGVQNCTLVTAALLQPGTVAQTRSRLATGGPRVDAVNHPFATFPDLERDTGEAAANLLRAIACAAALGARWLYVLTGGRGSLTWEEAAQKFTSLIDAGRAAAAAAGVTLLVENASPFNADIHIAHTLADLIALADIAGIGMCIELHACWAEADLGRLLRRALPNTGLVQVSDYVLGDRTAPCRAVPGDGAIPLQRIIGDVLDAGYGGVFDIELVGPRIEAEGARAATERAARRVSEILTGLGA</sequence>
<gene>
    <name evidence="2" type="ORF">MU0053_004125</name>
</gene>
<proteinExistence type="predicted"/>
<dbReference type="InterPro" id="IPR013022">
    <property type="entry name" value="Xyl_isomerase-like_TIM-brl"/>
</dbReference>
<reference evidence="2 3" key="1">
    <citation type="submission" date="2023-08" db="EMBL/GenBank/DDBJ databases">
        <authorList>
            <person name="Folkvardsen B D."/>
            <person name="Norman A."/>
        </authorList>
    </citation>
    <scope>NUCLEOTIDE SEQUENCE [LARGE SCALE GENOMIC DNA]</scope>
    <source>
        <strain evidence="2 3">Mu0053</strain>
    </source>
</reference>
<dbReference type="PANTHER" id="PTHR12110">
    <property type="entry name" value="HYDROXYPYRUVATE ISOMERASE"/>
    <property type="match status" value="1"/>
</dbReference>
<dbReference type="Pfam" id="PF01261">
    <property type="entry name" value="AP_endonuc_2"/>
    <property type="match status" value="1"/>
</dbReference>
<dbReference type="EMBL" id="OY726397">
    <property type="protein sequence ID" value="CAJ1509262.1"/>
    <property type="molecule type" value="Genomic_DNA"/>
</dbReference>
<evidence type="ECO:0000259" key="1">
    <source>
        <dbReference type="Pfam" id="PF01261"/>
    </source>
</evidence>
<protein>
    <submittedName>
        <fullName evidence="2">TIM barrel protein</fullName>
    </submittedName>
</protein>
<dbReference type="RefSeq" id="WP_308479442.1">
    <property type="nucleotide sequence ID" value="NZ_OY726397.1"/>
</dbReference>
<dbReference type="PANTHER" id="PTHR12110:SF41">
    <property type="entry name" value="INOSOSE DEHYDRATASE"/>
    <property type="match status" value="1"/>
</dbReference>
<dbReference type="Proteomes" id="UP001190465">
    <property type="component" value="Chromosome"/>
</dbReference>
<dbReference type="InterPro" id="IPR036237">
    <property type="entry name" value="Xyl_isomerase-like_sf"/>
</dbReference>
<organism evidence="2 3">
    <name type="scientific">[Mycobacterium] burgundiense</name>
    <dbReference type="NCBI Taxonomy" id="3064286"/>
    <lineage>
        <taxon>Bacteria</taxon>
        <taxon>Bacillati</taxon>
        <taxon>Actinomycetota</taxon>
        <taxon>Actinomycetes</taxon>
        <taxon>Mycobacteriales</taxon>
        <taxon>Mycobacteriaceae</taxon>
        <taxon>Mycolicibacterium</taxon>
    </lineage>
</organism>
<keyword evidence="3" id="KW-1185">Reference proteome</keyword>
<accession>A0ABM9M2V8</accession>
<evidence type="ECO:0000313" key="2">
    <source>
        <dbReference type="EMBL" id="CAJ1509262.1"/>
    </source>
</evidence>